<organism evidence="2">
    <name type="scientific">viral metagenome</name>
    <dbReference type="NCBI Taxonomy" id="1070528"/>
    <lineage>
        <taxon>unclassified sequences</taxon>
        <taxon>metagenomes</taxon>
        <taxon>organismal metagenomes</taxon>
    </lineage>
</organism>
<evidence type="ECO:0000256" key="1">
    <source>
        <dbReference type="SAM" id="MobiDB-lite"/>
    </source>
</evidence>
<feature type="compositionally biased region" description="Basic residues" evidence="1">
    <location>
        <begin position="328"/>
        <end position="350"/>
    </location>
</feature>
<dbReference type="EMBL" id="MN740828">
    <property type="protein sequence ID" value="QHU13990.1"/>
    <property type="molecule type" value="Genomic_DNA"/>
</dbReference>
<name>A0A6C0KAY4_9ZZZZ</name>
<accession>A0A6C0KAY4</accession>
<dbReference type="SUPFAM" id="SSF48403">
    <property type="entry name" value="Ankyrin repeat"/>
    <property type="match status" value="1"/>
</dbReference>
<reference evidence="2" key="1">
    <citation type="journal article" date="2020" name="Nature">
        <title>Giant virus diversity and host interactions through global metagenomics.</title>
        <authorList>
            <person name="Schulz F."/>
            <person name="Roux S."/>
            <person name="Paez-Espino D."/>
            <person name="Jungbluth S."/>
            <person name="Walsh D.A."/>
            <person name="Denef V.J."/>
            <person name="McMahon K.D."/>
            <person name="Konstantinidis K.T."/>
            <person name="Eloe-Fadrosh E.A."/>
            <person name="Kyrpides N.C."/>
            <person name="Woyke T."/>
        </authorList>
    </citation>
    <scope>NUCLEOTIDE SEQUENCE</scope>
    <source>
        <strain evidence="2">GVMAG-S-1101182-85</strain>
    </source>
</reference>
<proteinExistence type="predicted"/>
<dbReference type="AlphaFoldDB" id="A0A6C0KAY4"/>
<sequence>MEVVEPTPYDVLIEQCTNPNVEGAYDRAQKAIGKGADVNKLFENDGSFFTPILVLASYHPDPKFIQLLLDAGADPNVFSGENNIWTPLSLLAHWKIYEEFSRGESNDDAELAENNALYEHKKALIQVFLNSAKVNPNSVDPHKVTYCYDLFLDPKLLVEFIVKRNPSVEILDAQCFEYDRTLLSECCFKITNIHLGQQDIHFYERVKPYADIISVILKEGVNINVIDKRGYTALDYINNGLPERIPPGDLHEIIKFMLATWNKLVDHGGMTKDELRLRETPAIKRTLGMNNNANASAAASTPSPQAVRHAFLRDWAQQLFGRREFGGRRARRVSSSRRHKRKTQRKSKKR</sequence>
<protein>
    <submittedName>
        <fullName evidence="2">Uncharacterized protein</fullName>
    </submittedName>
</protein>
<dbReference type="InterPro" id="IPR036770">
    <property type="entry name" value="Ankyrin_rpt-contain_sf"/>
</dbReference>
<evidence type="ECO:0000313" key="2">
    <source>
        <dbReference type="EMBL" id="QHU13990.1"/>
    </source>
</evidence>
<feature type="region of interest" description="Disordered" evidence="1">
    <location>
        <begin position="326"/>
        <end position="350"/>
    </location>
</feature>
<dbReference type="Gene3D" id="1.25.40.20">
    <property type="entry name" value="Ankyrin repeat-containing domain"/>
    <property type="match status" value="1"/>
</dbReference>